<comment type="caution">
    <text evidence="11">The sequence shown here is derived from an EMBL/GenBank/DDBJ whole genome shotgun (WGS) entry which is preliminary data.</text>
</comment>
<accession>A0A8H6SIK7</accession>
<dbReference type="EMBL" id="JACAZE010000013">
    <property type="protein sequence ID" value="KAF7300298.1"/>
    <property type="molecule type" value="Genomic_DNA"/>
</dbReference>
<dbReference type="GO" id="GO:0050525">
    <property type="term" value="F:cutinase activity"/>
    <property type="evidence" value="ECO:0007669"/>
    <property type="project" value="UniProtKB-EC"/>
</dbReference>
<name>A0A8H6SIK7_MYCCL</name>
<dbReference type="EC" id="3.1.1.74" evidence="3"/>
<organism evidence="11 12">
    <name type="scientific">Mycena chlorophos</name>
    <name type="common">Agaric fungus</name>
    <name type="synonym">Agaricus chlorophos</name>
    <dbReference type="NCBI Taxonomy" id="658473"/>
    <lineage>
        <taxon>Eukaryota</taxon>
        <taxon>Fungi</taxon>
        <taxon>Dikarya</taxon>
        <taxon>Basidiomycota</taxon>
        <taxon>Agaricomycotina</taxon>
        <taxon>Agaricomycetes</taxon>
        <taxon>Agaricomycetidae</taxon>
        <taxon>Agaricales</taxon>
        <taxon>Marasmiineae</taxon>
        <taxon>Mycenaceae</taxon>
        <taxon>Mycena</taxon>
    </lineage>
</organism>
<keyword evidence="7 9" id="KW-1015">Disulfide bond</keyword>
<evidence type="ECO:0000256" key="7">
    <source>
        <dbReference type="ARBA" id="ARBA00023157"/>
    </source>
</evidence>
<dbReference type="InterPro" id="IPR011150">
    <property type="entry name" value="Cutinase_monf"/>
</dbReference>
<evidence type="ECO:0000256" key="4">
    <source>
        <dbReference type="ARBA" id="ARBA00022525"/>
    </source>
</evidence>
<feature type="disulfide bond" evidence="9">
    <location>
        <begin position="48"/>
        <end position="125"/>
    </location>
</feature>
<evidence type="ECO:0000256" key="3">
    <source>
        <dbReference type="ARBA" id="ARBA00013095"/>
    </source>
</evidence>
<reference evidence="11" key="1">
    <citation type="submission" date="2020-05" db="EMBL/GenBank/DDBJ databases">
        <title>Mycena genomes resolve the evolution of fungal bioluminescence.</title>
        <authorList>
            <person name="Tsai I.J."/>
        </authorList>
    </citation>
    <scope>NUCLEOTIDE SEQUENCE</scope>
    <source>
        <strain evidence="11">110903Hualien_Pintung</strain>
    </source>
</reference>
<dbReference type="Proteomes" id="UP000613580">
    <property type="component" value="Unassembled WGS sequence"/>
</dbReference>
<evidence type="ECO:0000256" key="5">
    <source>
        <dbReference type="ARBA" id="ARBA00022729"/>
    </source>
</evidence>
<dbReference type="Pfam" id="PF01083">
    <property type="entry name" value="Cutinase"/>
    <property type="match status" value="1"/>
</dbReference>
<keyword evidence="5 10" id="KW-0732">Signal</keyword>
<protein>
    <recommendedName>
        <fullName evidence="3">cutinase</fullName>
        <ecNumber evidence="3">3.1.1.74</ecNumber>
    </recommendedName>
</protein>
<dbReference type="PANTHER" id="PTHR48250:SF3">
    <property type="entry name" value="CUTINASE 1-RELATED"/>
    <property type="match status" value="1"/>
</dbReference>
<evidence type="ECO:0000256" key="2">
    <source>
        <dbReference type="ARBA" id="ARBA00007534"/>
    </source>
</evidence>
<proteinExistence type="inferred from homology"/>
<keyword evidence="12" id="KW-1185">Reference proteome</keyword>
<evidence type="ECO:0000256" key="8">
    <source>
        <dbReference type="ARBA" id="ARBA00034045"/>
    </source>
</evidence>
<dbReference type="AlphaFoldDB" id="A0A8H6SIK7"/>
<feature type="chain" id="PRO_5034986995" description="cutinase" evidence="10">
    <location>
        <begin position="18"/>
        <end position="285"/>
    </location>
</feature>
<evidence type="ECO:0000256" key="6">
    <source>
        <dbReference type="ARBA" id="ARBA00022801"/>
    </source>
</evidence>
<evidence type="ECO:0000313" key="11">
    <source>
        <dbReference type="EMBL" id="KAF7300298.1"/>
    </source>
</evidence>
<keyword evidence="6" id="KW-0378">Hydrolase</keyword>
<evidence type="ECO:0000256" key="1">
    <source>
        <dbReference type="ARBA" id="ARBA00004613"/>
    </source>
</evidence>
<dbReference type="SMART" id="SM01110">
    <property type="entry name" value="Cutinase"/>
    <property type="match status" value="1"/>
</dbReference>
<keyword evidence="4" id="KW-0964">Secreted</keyword>
<comment type="catalytic activity">
    <reaction evidence="8">
        <text>cutin + H2O = cutin monomers.</text>
        <dbReference type="EC" id="3.1.1.74"/>
    </reaction>
</comment>
<comment type="similarity">
    <text evidence="2">Belongs to the cutinase family.</text>
</comment>
<evidence type="ECO:0000256" key="9">
    <source>
        <dbReference type="PIRSR" id="PIRSR611150-2"/>
    </source>
</evidence>
<evidence type="ECO:0000256" key="10">
    <source>
        <dbReference type="SAM" id="SignalP"/>
    </source>
</evidence>
<comment type="subcellular location">
    <subcellularLocation>
        <location evidence="1">Secreted</location>
    </subcellularLocation>
</comment>
<feature type="signal peptide" evidence="10">
    <location>
        <begin position="1"/>
        <end position="17"/>
    </location>
</feature>
<dbReference type="GO" id="GO:0005576">
    <property type="term" value="C:extracellular region"/>
    <property type="evidence" value="ECO:0007669"/>
    <property type="project" value="UniProtKB-SubCell"/>
</dbReference>
<dbReference type="PANTHER" id="PTHR48250">
    <property type="entry name" value="CUTINASE 2-RELATED"/>
    <property type="match status" value="1"/>
</dbReference>
<dbReference type="InterPro" id="IPR029058">
    <property type="entry name" value="AB_hydrolase_fold"/>
</dbReference>
<dbReference type="GO" id="GO:0016052">
    <property type="term" value="P:carbohydrate catabolic process"/>
    <property type="evidence" value="ECO:0007669"/>
    <property type="project" value="TreeGrafter"/>
</dbReference>
<evidence type="ECO:0000313" key="12">
    <source>
        <dbReference type="Proteomes" id="UP000613580"/>
    </source>
</evidence>
<dbReference type="Gene3D" id="3.40.50.1820">
    <property type="entry name" value="alpha/beta hydrolase"/>
    <property type="match status" value="1"/>
</dbReference>
<dbReference type="SUPFAM" id="SSF53474">
    <property type="entry name" value="alpha/beta-Hydrolases"/>
    <property type="match status" value="1"/>
</dbReference>
<gene>
    <name evidence="11" type="ORF">HMN09_00912900</name>
</gene>
<dbReference type="OrthoDB" id="3225429at2759"/>
<sequence length="285" mass="29178">MKTFFVTLSTFFAVALASPTPVQHWHQTRLTGDTATDFDTIVANNGPCADTAVIFARGTFDSGNIGVWVGPQFQSALSALIPSVAFQGVDPTAYPATLEGYLGEDGPDDAAQSLADSVNAYAAVCPSSKLVVSGWSQGALVAHKGIALLEGTVLSQVKGFVTFGDPASLFGSAIPDVPSGPQVNAQCFTGTTEDPLCGKGTFTLPKSISDITGPFSTLPSLAVGTEEAAAAAELVADFPGQLLDAGSAFTETLVTHPSRLLLSPQHFMYGNAGLTGDAAAFVAGL</sequence>
<dbReference type="InterPro" id="IPR000675">
    <property type="entry name" value="Cutinase/axe"/>
</dbReference>